<dbReference type="PANTHER" id="PTHR12831:SF0">
    <property type="entry name" value="GENERAL TRANSCRIPTION FACTOR IIH SUBUNIT 3"/>
    <property type="match status" value="1"/>
</dbReference>
<name>A0A9P0VVV3_9ASCO</name>
<dbReference type="PANTHER" id="PTHR12831">
    <property type="entry name" value="TRANSCRIPTION INITIATION FACTOR IIH TFIIH , POLYPEPTIDE 3-RELATED"/>
    <property type="match status" value="1"/>
</dbReference>
<sequence length="410" mass="43217">MDAISDNAFTEIGTAEVPVDDPSLLTVILDLTPQSWYSVKDQITLQEVAKSLLVFLNAHLSLNNSNQVAFVVSTANGSKFLYPNPTKEAEKEKSTSPVDGKDQKAQKEPSPSLINKNMYRQFRLVDEAVLEELNEFIDEELEQSETGTTSTLSGALSMVLTYTNRILNLDQSISTTTASAISTTTNSAALGRNGGGGGGSSGGGSGSGSGGGAGGANGGTGSNGTHSTNLTSMKSRVLIITANNESDVNYIPIMNAIFAAQKMRLPIDVAKLGSHNSAYLQQACDTTNGIYLHIENPQGLIQVLCTAYFVEPSIRPLLILPTNANTNYRASCFITGKSVDMGYVCSVCLCIMSFIPSSEKCPTCGSGFDKKILAQLTKGPVVAPRKKRKLPVNGNGNGKTSSPAVGTPEP</sequence>
<dbReference type="OrthoDB" id="17307at2759"/>
<protein>
    <recommendedName>
        <fullName evidence="4 14">General transcription and DNA repair factor IIH subunit TFB4</fullName>
        <shortName evidence="14">TFIIH subunit TFB4</shortName>
    </recommendedName>
    <alternativeName>
        <fullName evidence="13 14">RNA polymerase II transcription factor B subunit 4</fullName>
    </alternativeName>
</protein>
<proteinExistence type="inferred from homology"/>
<feature type="region of interest" description="Disordered" evidence="15">
    <location>
        <begin position="81"/>
        <end position="112"/>
    </location>
</feature>
<dbReference type="GO" id="GO:0005675">
    <property type="term" value="C:transcription factor TFIIH holo complex"/>
    <property type="evidence" value="ECO:0007669"/>
    <property type="project" value="UniProtKB-UniRule"/>
</dbReference>
<keyword evidence="5 14" id="KW-0479">Metal-binding</keyword>
<dbReference type="Gene3D" id="3.40.50.410">
    <property type="entry name" value="von Willebrand factor, type A domain"/>
    <property type="match status" value="1"/>
</dbReference>
<dbReference type="AlphaFoldDB" id="A0A9P0VVV3"/>
<evidence type="ECO:0000256" key="11">
    <source>
        <dbReference type="ARBA" id="ARBA00023204"/>
    </source>
</evidence>
<evidence type="ECO:0000256" key="8">
    <source>
        <dbReference type="ARBA" id="ARBA00022833"/>
    </source>
</evidence>
<feature type="region of interest" description="Disordered" evidence="15">
    <location>
        <begin position="384"/>
        <end position="410"/>
    </location>
</feature>
<evidence type="ECO:0000256" key="2">
    <source>
        <dbReference type="ARBA" id="ARBA00004123"/>
    </source>
</evidence>
<evidence type="ECO:0000256" key="7">
    <source>
        <dbReference type="ARBA" id="ARBA00022771"/>
    </source>
</evidence>
<dbReference type="GO" id="GO:0000439">
    <property type="term" value="C:transcription factor TFIIH core complex"/>
    <property type="evidence" value="ECO:0007669"/>
    <property type="project" value="UniProtKB-UniRule"/>
</dbReference>
<comment type="caution">
    <text evidence="16">The sequence shown here is derived from an EMBL/GenBank/DDBJ whole genome shotgun (WGS) entry which is preliminary data.</text>
</comment>
<keyword evidence="10 14" id="KW-0804">Transcription</keyword>
<evidence type="ECO:0000256" key="5">
    <source>
        <dbReference type="ARBA" id="ARBA00022723"/>
    </source>
</evidence>
<evidence type="ECO:0000256" key="13">
    <source>
        <dbReference type="ARBA" id="ARBA00033341"/>
    </source>
</evidence>
<comment type="subunit">
    <text evidence="14">Component of the 7-subunit TFIIH core complex composed of XPB/SSL2, XPD/RAD3, SSL1, TFB1, TFB2, TFB4 and TFB5, which is active in NER. The core complex associates with the 3-subunit CTD-kinase module TFIIK composed of CCL1, KIN28 and TFB3 to form the 10-subunit holoenzyme (holo-TFIIH) active in transcription.</text>
</comment>
<evidence type="ECO:0000256" key="3">
    <source>
        <dbReference type="ARBA" id="ARBA00005273"/>
    </source>
</evidence>
<dbReference type="Proteomes" id="UP000837801">
    <property type="component" value="Unassembled WGS sequence"/>
</dbReference>
<feature type="region of interest" description="Disordered" evidence="15">
    <location>
        <begin position="186"/>
        <end position="229"/>
    </location>
</feature>
<evidence type="ECO:0000256" key="15">
    <source>
        <dbReference type="SAM" id="MobiDB-lite"/>
    </source>
</evidence>
<evidence type="ECO:0000256" key="1">
    <source>
        <dbReference type="ARBA" id="ARBA00002817"/>
    </source>
</evidence>
<evidence type="ECO:0000256" key="4">
    <source>
        <dbReference type="ARBA" id="ARBA00021280"/>
    </source>
</evidence>
<dbReference type="InterPro" id="IPR004600">
    <property type="entry name" value="TFIIH_Tfb4/GTF2H3"/>
</dbReference>
<keyword evidence="17" id="KW-1185">Reference proteome</keyword>
<organism evidence="16 17">
    <name type="scientific">[Candida] railenensis</name>
    <dbReference type="NCBI Taxonomy" id="45579"/>
    <lineage>
        <taxon>Eukaryota</taxon>
        <taxon>Fungi</taxon>
        <taxon>Dikarya</taxon>
        <taxon>Ascomycota</taxon>
        <taxon>Saccharomycotina</taxon>
        <taxon>Pichiomycetes</taxon>
        <taxon>Debaryomycetaceae</taxon>
        <taxon>Kurtzmaniella</taxon>
    </lineage>
</organism>
<evidence type="ECO:0000256" key="6">
    <source>
        <dbReference type="ARBA" id="ARBA00022763"/>
    </source>
</evidence>
<evidence type="ECO:0000313" key="17">
    <source>
        <dbReference type="Proteomes" id="UP000837801"/>
    </source>
</evidence>
<gene>
    <name evidence="16" type="ORF">CLIB1423_01S09230</name>
</gene>
<evidence type="ECO:0000256" key="10">
    <source>
        <dbReference type="ARBA" id="ARBA00023163"/>
    </source>
</evidence>
<evidence type="ECO:0000313" key="16">
    <source>
        <dbReference type="EMBL" id="CAH2350400.1"/>
    </source>
</evidence>
<keyword evidence="7 14" id="KW-0863">Zinc-finger</keyword>
<evidence type="ECO:0000256" key="12">
    <source>
        <dbReference type="ARBA" id="ARBA00023242"/>
    </source>
</evidence>
<keyword evidence="12 14" id="KW-0539">Nucleus</keyword>
<keyword evidence="9 14" id="KW-0805">Transcription regulation</keyword>
<reference evidence="16" key="1">
    <citation type="submission" date="2022-03" db="EMBL/GenBank/DDBJ databases">
        <authorList>
            <person name="Legras J.-L."/>
            <person name="Devillers H."/>
            <person name="Grondin C."/>
        </authorList>
    </citation>
    <scope>NUCLEOTIDE SEQUENCE</scope>
    <source>
        <strain evidence="16">CLIB 1423</strain>
    </source>
</reference>
<dbReference type="GO" id="GO:0008270">
    <property type="term" value="F:zinc ion binding"/>
    <property type="evidence" value="ECO:0007669"/>
    <property type="project" value="UniProtKB-KW"/>
</dbReference>
<evidence type="ECO:0000256" key="14">
    <source>
        <dbReference type="RuleBase" id="RU368090"/>
    </source>
</evidence>
<dbReference type="EMBL" id="CAKXYY010000001">
    <property type="protein sequence ID" value="CAH2350400.1"/>
    <property type="molecule type" value="Genomic_DNA"/>
</dbReference>
<keyword evidence="11 14" id="KW-0234">DNA repair</keyword>
<accession>A0A9P0VVV3</accession>
<feature type="compositionally biased region" description="Basic and acidic residues" evidence="15">
    <location>
        <begin position="87"/>
        <end position="107"/>
    </location>
</feature>
<feature type="compositionally biased region" description="Gly residues" evidence="15">
    <location>
        <begin position="192"/>
        <end position="222"/>
    </location>
</feature>
<dbReference type="Pfam" id="PF03850">
    <property type="entry name" value="Tfb4"/>
    <property type="match status" value="1"/>
</dbReference>
<dbReference type="InterPro" id="IPR036465">
    <property type="entry name" value="vWFA_dom_sf"/>
</dbReference>
<comment type="similarity">
    <text evidence="3 14">Belongs to the TFB4 family.</text>
</comment>
<comment type="subcellular location">
    <subcellularLocation>
        <location evidence="2 14">Nucleus</location>
    </subcellularLocation>
</comment>
<comment type="function">
    <text evidence="1 14">Component of the general transcription and DNA repair factor IIH (TFIIH) core complex, which is involved in general and transcription-coupled nucleotide excision repair (NER) of damaged DNA and, when complexed to TFIIK, in RNA transcription by RNA polymerase II. In NER, TFIIH acts by opening DNA around the lesion to allow the excision of the damaged oligonucleotide and its replacement by a new DNA fragment. In transcription, TFIIH has an essential role in transcription initiation. When the pre-initiation complex (PIC) has been established, TFIIH is required for promoter opening and promoter escape. Phosphorylation of the C-terminal tail (CTD) of the largest subunit of RNA polymerase II by the kinase module TFIIK controls the initiation of transcription.</text>
</comment>
<dbReference type="GO" id="GO:0006355">
    <property type="term" value="P:regulation of DNA-templated transcription"/>
    <property type="evidence" value="ECO:0007669"/>
    <property type="project" value="InterPro"/>
</dbReference>
<dbReference type="GO" id="GO:0006289">
    <property type="term" value="P:nucleotide-excision repair"/>
    <property type="evidence" value="ECO:0007669"/>
    <property type="project" value="UniProtKB-UniRule"/>
</dbReference>
<keyword evidence="6 14" id="KW-0227">DNA damage</keyword>
<evidence type="ECO:0000256" key="9">
    <source>
        <dbReference type="ARBA" id="ARBA00023015"/>
    </source>
</evidence>
<keyword evidence="8 14" id="KW-0862">Zinc</keyword>